<evidence type="ECO:0000313" key="3">
    <source>
        <dbReference type="Proteomes" id="UP001530400"/>
    </source>
</evidence>
<protein>
    <submittedName>
        <fullName evidence="2">Uncharacterized protein</fullName>
    </submittedName>
</protein>
<dbReference type="Proteomes" id="UP001530400">
    <property type="component" value="Unassembled WGS sequence"/>
</dbReference>
<proteinExistence type="predicted"/>
<evidence type="ECO:0000313" key="2">
    <source>
        <dbReference type="EMBL" id="KAL3781845.1"/>
    </source>
</evidence>
<evidence type="ECO:0000256" key="1">
    <source>
        <dbReference type="SAM" id="MobiDB-lite"/>
    </source>
</evidence>
<dbReference type="EMBL" id="JALLPJ020000829">
    <property type="protein sequence ID" value="KAL3781845.1"/>
    <property type="molecule type" value="Genomic_DNA"/>
</dbReference>
<gene>
    <name evidence="2" type="ORF">ACHAWO_009211</name>
</gene>
<feature type="compositionally biased region" description="Low complexity" evidence="1">
    <location>
        <begin position="38"/>
        <end position="56"/>
    </location>
</feature>
<name>A0ABD3P5U2_9STRA</name>
<reference evidence="2 3" key="1">
    <citation type="submission" date="2024-10" db="EMBL/GenBank/DDBJ databases">
        <title>Updated reference genomes for cyclostephanoid diatoms.</title>
        <authorList>
            <person name="Roberts W.R."/>
            <person name="Alverson A.J."/>
        </authorList>
    </citation>
    <scope>NUCLEOTIDE SEQUENCE [LARGE SCALE GENOMIC DNA]</scope>
    <source>
        <strain evidence="2 3">AJA010-31</strain>
    </source>
</reference>
<feature type="compositionally biased region" description="Polar residues" evidence="1">
    <location>
        <begin position="57"/>
        <end position="69"/>
    </location>
</feature>
<sequence>MVLIEYDNSSSSMPKSGTNSQGNHYNTPGGSNSNQGDSYHYSNKNGSYYYKNDNGSTYYDNGKGSSTYTPPKESVNKQSKK</sequence>
<accession>A0ABD3P5U2</accession>
<organism evidence="2 3">
    <name type="scientific">Cyclotella atomus</name>
    <dbReference type="NCBI Taxonomy" id="382360"/>
    <lineage>
        <taxon>Eukaryota</taxon>
        <taxon>Sar</taxon>
        <taxon>Stramenopiles</taxon>
        <taxon>Ochrophyta</taxon>
        <taxon>Bacillariophyta</taxon>
        <taxon>Coscinodiscophyceae</taxon>
        <taxon>Thalassiosirophycidae</taxon>
        <taxon>Stephanodiscales</taxon>
        <taxon>Stephanodiscaceae</taxon>
        <taxon>Cyclotella</taxon>
    </lineage>
</organism>
<dbReference type="AlphaFoldDB" id="A0ABD3P5U2"/>
<feature type="compositionally biased region" description="Polar residues" evidence="1">
    <location>
        <begin position="7"/>
        <end position="37"/>
    </location>
</feature>
<keyword evidence="3" id="KW-1185">Reference proteome</keyword>
<feature type="region of interest" description="Disordered" evidence="1">
    <location>
        <begin position="1"/>
        <end position="81"/>
    </location>
</feature>
<comment type="caution">
    <text evidence="2">The sequence shown here is derived from an EMBL/GenBank/DDBJ whole genome shotgun (WGS) entry which is preliminary data.</text>
</comment>